<sequence>MTTPGEPPAHDDRARIRASDTERDEIVEMLSAHATTGRLTLVELEERIERAYAATTRDELAALTSDLPAQTTEEPSTKPVRQKVTKWMVAVMGGTEKRGRWRASKRVNAVAVMGGHHVDLRDVELESQETTIVAVSIMGGVDIYVPDSVDVEVGGFSIMGGTSERGSRRAPRSGAPRIRILAYNLMGGANIWRLPEEARDVPLKAATKLAKKSE</sequence>
<name>A0A329R4S7_9ACTN</name>
<evidence type="ECO:0000259" key="2">
    <source>
        <dbReference type="Pfam" id="PF08044"/>
    </source>
</evidence>
<dbReference type="PANTHER" id="PTHR40763">
    <property type="entry name" value="MEMBRANE PROTEIN-RELATED"/>
    <property type="match status" value="1"/>
</dbReference>
<dbReference type="OrthoDB" id="4772576at2"/>
<dbReference type="InterPro" id="IPR024425">
    <property type="entry name" value="LiaF-like_C"/>
</dbReference>
<evidence type="ECO:0000313" key="5">
    <source>
        <dbReference type="Proteomes" id="UP000250462"/>
    </source>
</evidence>
<evidence type="ECO:0000259" key="3">
    <source>
        <dbReference type="Pfam" id="PF09922"/>
    </source>
</evidence>
<dbReference type="PANTHER" id="PTHR40763:SF4">
    <property type="entry name" value="DUF1707 DOMAIN-CONTAINING PROTEIN"/>
    <property type="match status" value="1"/>
</dbReference>
<accession>A0A329R4S7</accession>
<dbReference type="RefSeq" id="WP_112257084.1">
    <property type="nucleotide sequence ID" value="NZ_QMIG01000002.1"/>
</dbReference>
<evidence type="ECO:0000313" key="4">
    <source>
        <dbReference type="EMBL" id="RAW18128.1"/>
    </source>
</evidence>
<feature type="domain" description="Cell wall-active antibiotics response LiaF-like C-terminal" evidence="3">
    <location>
        <begin position="100"/>
        <end position="163"/>
    </location>
</feature>
<evidence type="ECO:0000256" key="1">
    <source>
        <dbReference type="SAM" id="MobiDB-lite"/>
    </source>
</evidence>
<feature type="region of interest" description="Disordered" evidence="1">
    <location>
        <begin position="1"/>
        <end position="22"/>
    </location>
</feature>
<feature type="domain" description="DUF1707" evidence="2">
    <location>
        <begin position="16"/>
        <end position="68"/>
    </location>
</feature>
<dbReference type="InterPro" id="IPR012551">
    <property type="entry name" value="DUF1707_SHOCT-like"/>
</dbReference>
<dbReference type="AlphaFoldDB" id="A0A329R4S7"/>
<feature type="compositionally biased region" description="Basic and acidic residues" evidence="1">
    <location>
        <begin position="8"/>
        <end position="22"/>
    </location>
</feature>
<protein>
    <submittedName>
        <fullName evidence="4">Uncharacterized protein</fullName>
    </submittedName>
</protein>
<dbReference type="EMBL" id="QMIG01000002">
    <property type="protein sequence ID" value="RAW18128.1"/>
    <property type="molecule type" value="Genomic_DNA"/>
</dbReference>
<dbReference type="Pfam" id="PF09922">
    <property type="entry name" value="LiaF-like_C"/>
    <property type="match status" value="1"/>
</dbReference>
<reference evidence="4 5" key="1">
    <citation type="submission" date="2018-06" db="EMBL/GenBank/DDBJ databases">
        <title>Phytoactinopolyspora halophila sp. nov., a novel halophilic actinomycete isolated from a saline soil in China.</title>
        <authorList>
            <person name="Tang S.-K."/>
        </authorList>
    </citation>
    <scope>NUCLEOTIDE SEQUENCE [LARGE SCALE GENOMIC DNA]</scope>
    <source>
        <strain evidence="4 5">YIM 96934</strain>
    </source>
</reference>
<comment type="caution">
    <text evidence="4">The sequence shown here is derived from an EMBL/GenBank/DDBJ whole genome shotgun (WGS) entry which is preliminary data.</text>
</comment>
<dbReference type="Proteomes" id="UP000250462">
    <property type="component" value="Unassembled WGS sequence"/>
</dbReference>
<proteinExistence type="predicted"/>
<keyword evidence="5" id="KW-1185">Reference proteome</keyword>
<organism evidence="4 5">
    <name type="scientific">Phytoactinopolyspora halophila</name>
    <dbReference type="NCBI Taxonomy" id="1981511"/>
    <lineage>
        <taxon>Bacteria</taxon>
        <taxon>Bacillati</taxon>
        <taxon>Actinomycetota</taxon>
        <taxon>Actinomycetes</taxon>
        <taxon>Jiangellales</taxon>
        <taxon>Jiangellaceae</taxon>
        <taxon>Phytoactinopolyspora</taxon>
    </lineage>
</organism>
<gene>
    <name evidence="4" type="ORF">DPM12_04705</name>
</gene>
<dbReference type="Pfam" id="PF08044">
    <property type="entry name" value="DUF1707"/>
    <property type="match status" value="1"/>
</dbReference>